<keyword evidence="2" id="KW-1185">Reference proteome</keyword>
<protein>
    <submittedName>
        <fullName evidence="1">Uncharacterized protein</fullName>
    </submittedName>
</protein>
<evidence type="ECO:0000313" key="2">
    <source>
        <dbReference type="Proteomes" id="UP001163321"/>
    </source>
</evidence>
<evidence type="ECO:0000313" key="1">
    <source>
        <dbReference type="EMBL" id="KAI9920554.1"/>
    </source>
</evidence>
<dbReference type="EMBL" id="CM047589">
    <property type="protein sequence ID" value="KAI9920554.1"/>
    <property type="molecule type" value="Genomic_DNA"/>
</dbReference>
<gene>
    <name evidence="1" type="ORF">PsorP6_015418</name>
</gene>
<proteinExistence type="predicted"/>
<reference evidence="1 2" key="1">
    <citation type="journal article" date="2022" name="bioRxiv">
        <title>The genome of the oomycete Peronosclerospora sorghi, a cosmopolitan pathogen of maize and sorghum, is inflated with dispersed pseudogenes.</title>
        <authorList>
            <person name="Fletcher K."/>
            <person name="Martin F."/>
            <person name="Isakeit T."/>
            <person name="Cavanaugh K."/>
            <person name="Magill C."/>
            <person name="Michelmore R."/>
        </authorList>
    </citation>
    <scope>NUCLEOTIDE SEQUENCE [LARGE SCALE GENOMIC DNA]</scope>
    <source>
        <strain evidence="1">P6</strain>
    </source>
</reference>
<dbReference type="Proteomes" id="UP001163321">
    <property type="component" value="Chromosome 10"/>
</dbReference>
<comment type="caution">
    <text evidence="1">The sequence shown here is derived from an EMBL/GenBank/DDBJ whole genome shotgun (WGS) entry which is preliminary data.</text>
</comment>
<name>A0ACC0WR73_9STRA</name>
<organism evidence="1 2">
    <name type="scientific">Peronosclerospora sorghi</name>
    <dbReference type="NCBI Taxonomy" id="230839"/>
    <lineage>
        <taxon>Eukaryota</taxon>
        <taxon>Sar</taxon>
        <taxon>Stramenopiles</taxon>
        <taxon>Oomycota</taxon>
        <taxon>Peronosporomycetes</taxon>
        <taxon>Peronosporales</taxon>
        <taxon>Peronosporaceae</taxon>
        <taxon>Peronosclerospora</taxon>
    </lineage>
</organism>
<accession>A0ACC0WR73</accession>
<sequence>MVPTEGCGTAALLSSFRKCDVARCHKSLKVCTGFTQEVRKQFGSSHVQPPFMRKAVSLASEHYIVELSGTTNLDLRRDDCAAKRRISSCGFYGLEDS</sequence>